<dbReference type="STRING" id="1503961.SAMN05421736_102389"/>
<evidence type="ECO:0000313" key="2">
    <source>
        <dbReference type="Proteomes" id="UP000198935"/>
    </source>
</evidence>
<evidence type="ECO:0000313" key="1">
    <source>
        <dbReference type="EMBL" id="SDY60409.1"/>
    </source>
</evidence>
<proteinExistence type="predicted"/>
<dbReference type="Pfam" id="PF13047">
    <property type="entry name" value="DUF3907"/>
    <property type="match status" value="1"/>
</dbReference>
<keyword evidence="2" id="KW-1185">Reference proteome</keyword>
<accession>A0A1H3L886</accession>
<dbReference type="Proteomes" id="UP000198935">
    <property type="component" value="Unassembled WGS sequence"/>
</dbReference>
<protein>
    <recommendedName>
        <fullName evidence="3">DUF3907 family protein</fullName>
    </recommendedName>
</protein>
<reference evidence="2" key="1">
    <citation type="submission" date="2016-10" db="EMBL/GenBank/DDBJ databases">
        <authorList>
            <person name="Varghese N."/>
            <person name="Submissions S."/>
        </authorList>
    </citation>
    <scope>NUCLEOTIDE SEQUENCE [LARGE SCALE GENOMIC DNA]</scope>
    <source>
        <strain evidence="2">SP</strain>
    </source>
</reference>
<dbReference type="EMBL" id="FNPI01000002">
    <property type="protein sequence ID" value="SDY60409.1"/>
    <property type="molecule type" value="Genomic_DNA"/>
</dbReference>
<gene>
    <name evidence="1" type="ORF">SAMN05421736_102389</name>
</gene>
<sequence length="165" mass="19498">MGNDLVEKQLLFTKEKLETAAEQLREYLNGVTLQDLLNDGNKDAEADYTDILDQFRRILVFFDEGKESSHLILRSETFRKGAAEKTLYWIFHQCVEEFFQPKLDVWYEDSRAAYTGKNAIRFRTAVPHELKELVKSIEGPIQEVREELEYYETDYRTKMQQRGSE</sequence>
<evidence type="ECO:0008006" key="3">
    <source>
        <dbReference type="Google" id="ProtNLM"/>
    </source>
</evidence>
<dbReference type="OrthoDB" id="2691359at2"/>
<dbReference type="AlphaFoldDB" id="A0A1H3L886"/>
<organism evidence="1 2">
    <name type="scientific">Evansella caseinilytica</name>
    <dbReference type="NCBI Taxonomy" id="1503961"/>
    <lineage>
        <taxon>Bacteria</taxon>
        <taxon>Bacillati</taxon>
        <taxon>Bacillota</taxon>
        <taxon>Bacilli</taxon>
        <taxon>Bacillales</taxon>
        <taxon>Bacillaceae</taxon>
        <taxon>Evansella</taxon>
    </lineage>
</organism>
<name>A0A1H3L886_9BACI</name>
<dbReference type="InterPro" id="IPR025013">
    <property type="entry name" value="DUF3907"/>
</dbReference>